<evidence type="ECO:0000256" key="2">
    <source>
        <dbReference type="SAM" id="Phobius"/>
    </source>
</evidence>
<accession>A0A430FJH5</accession>
<keyword evidence="2" id="KW-1133">Transmembrane helix</keyword>
<feature type="transmembrane region" description="Helical" evidence="2">
    <location>
        <begin position="219"/>
        <end position="242"/>
    </location>
</feature>
<dbReference type="InterPro" id="IPR008523">
    <property type="entry name" value="DUF805"/>
</dbReference>
<dbReference type="EMBL" id="QXGL01000003">
    <property type="protein sequence ID" value="RSX53045.1"/>
    <property type="molecule type" value="Genomic_DNA"/>
</dbReference>
<proteinExistence type="predicted"/>
<evidence type="ECO:0008006" key="5">
    <source>
        <dbReference type="Google" id="ProtNLM"/>
    </source>
</evidence>
<protein>
    <recommendedName>
        <fullName evidence="5">DUF805 domain-containing protein</fullName>
    </recommendedName>
</protein>
<dbReference type="PANTHER" id="PTHR34980:SF2">
    <property type="entry name" value="INNER MEMBRANE PROTEIN YHAH-RELATED"/>
    <property type="match status" value="1"/>
</dbReference>
<feature type="transmembrane region" description="Helical" evidence="2">
    <location>
        <begin position="149"/>
        <end position="168"/>
    </location>
</feature>
<evidence type="ECO:0000256" key="1">
    <source>
        <dbReference type="SAM" id="MobiDB-lite"/>
    </source>
</evidence>
<dbReference type="SUPFAM" id="SSF81995">
    <property type="entry name" value="beta-sandwich domain of Sec23/24"/>
    <property type="match status" value="1"/>
</dbReference>
<dbReference type="RefSeq" id="WP_125980544.1">
    <property type="nucleotide sequence ID" value="NZ_QXGL01000003.1"/>
</dbReference>
<evidence type="ECO:0000313" key="4">
    <source>
        <dbReference type="Proteomes" id="UP000287533"/>
    </source>
</evidence>
<reference evidence="3 4" key="1">
    <citation type="submission" date="2018-09" db="EMBL/GenBank/DDBJ databases">
        <title>Characterization of the phylogenetic diversity of five novel species belonging to the genus Bifidobacterium.</title>
        <authorList>
            <person name="Lugli G.A."/>
            <person name="Duranti S."/>
            <person name="Milani C."/>
        </authorList>
    </citation>
    <scope>NUCLEOTIDE SEQUENCE [LARGE SCALE GENOMIC DNA]</scope>
    <source>
        <strain evidence="3 4">2034B</strain>
    </source>
</reference>
<feature type="compositionally biased region" description="Low complexity" evidence="1">
    <location>
        <begin position="261"/>
        <end position="280"/>
    </location>
</feature>
<sequence>MTDPNTPPYGQPNGQQNNNPYGQQPAYGQPSYGQPAYGQQPQSPYTQPSQPQYGQPYGQPYGQGAPNANGQSPYGQVPPTFNQNPAGPVPLDKPYYGCSFQEAFIRYWKKYIVFSGRASRSEFWWWMLAAWGISFVLGILNSASDDHLSFLSTLWGLATLIPNIALTVRRLHDINKPTWWVAVFYGGAVLGFILIAAGGGAAVFGGINSLSTGDYGMAAGGVIGIILGFLVILVDAILYIVFMVKGSNPAGAQYDAPAGSNPTNPFANGNPFNGNPYGGTPNPPTTPSAPNAPVTPANPYTPAAPYTPNTPTAPTAPTTPTTQTNGNGPAPWQAQ</sequence>
<organism evidence="3 4">
    <name type="scientific">Bifidobacterium goeldii</name>
    <dbReference type="NCBI Taxonomy" id="2306975"/>
    <lineage>
        <taxon>Bacteria</taxon>
        <taxon>Bacillati</taxon>
        <taxon>Actinomycetota</taxon>
        <taxon>Actinomycetes</taxon>
        <taxon>Bifidobacteriales</taxon>
        <taxon>Bifidobacteriaceae</taxon>
        <taxon>Bifidobacterium</taxon>
    </lineage>
</organism>
<feature type="compositionally biased region" description="Low complexity" evidence="1">
    <location>
        <begin position="37"/>
        <end position="64"/>
    </location>
</feature>
<keyword evidence="2" id="KW-0812">Transmembrane</keyword>
<feature type="compositionally biased region" description="Low complexity" evidence="1">
    <location>
        <begin position="11"/>
        <end position="25"/>
    </location>
</feature>
<dbReference type="Proteomes" id="UP000287533">
    <property type="component" value="Unassembled WGS sequence"/>
</dbReference>
<keyword evidence="2" id="KW-0472">Membrane</keyword>
<dbReference type="AlphaFoldDB" id="A0A430FJH5"/>
<feature type="transmembrane region" description="Helical" evidence="2">
    <location>
        <begin position="180"/>
        <end position="207"/>
    </location>
</feature>
<feature type="region of interest" description="Disordered" evidence="1">
    <location>
        <begin position="255"/>
        <end position="335"/>
    </location>
</feature>
<feature type="compositionally biased region" description="Pro residues" evidence="1">
    <location>
        <begin position="1"/>
        <end position="10"/>
    </location>
</feature>
<feature type="compositionally biased region" description="Polar residues" evidence="1">
    <location>
        <begin position="66"/>
        <end position="84"/>
    </location>
</feature>
<dbReference type="GO" id="GO:0005886">
    <property type="term" value="C:plasma membrane"/>
    <property type="evidence" value="ECO:0007669"/>
    <property type="project" value="TreeGrafter"/>
</dbReference>
<feature type="region of interest" description="Disordered" evidence="1">
    <location>
        <begin position="1"/>
        <end position="84"/>
    </location>
</feature>
<feature type="compositionally biased region" description="Low complexity" evidence="1">
    <location>
        <begin position="288"/>
        <end position="335"/>
    </location>
</feature>
<gene>
    <name evidence="3" type="ORF">D2E25_1018</name>
</gene>
<dbReference type="OrthoDB" id="9812349at2"/>
<name>A0A430FJH5_9BIFI</name>
<dbReference type="Pfam" id="PF05656">
    <property type="entry name" value="DUF805"/>
    <property type="match status" value="1"/>
</dbReference>
<evidence type="ECO:0000313" key="3">
    <source>
        <dbReference type="EMBL" id="RSX53045.1"/>
    </source>
</evidence>
<dbReference type="PANTHER" id="PTHR34980">
    <property type="entry name" value="INNER MEMBRANE PROTEIN-RELATED-RELATED"/>
    <property type="match status" value="1"/>
</dbReference>
<comment type="caution">
    <text evidence="3">The sequence shown here is derived from an EMBL/GenBank/DDBJ whole genome shotgun (WGS) entry which is preliminary data.</text>
</comment>
<keyword evidence="4" id="KW-1185">Reference proteome</keyword>
<feature type="transmembrane region" description="Helical" evidence="2">
    <location>
        <begin position="123"/>
        <end position="143"/>
    </location>
</feature>